<dbReference type="Proteomes" id="UP001530400">
    <property type="component" value="Unassembled WGS sequence"/>
</dbReference>
<protein>
    <submittedName>
        <fullName evidence="1">Uncharacterized protein</fullName>
    </submittedName>
</protein>
<organism evidence="1 2">
    <name type="scientific">Cyclotella atomus</name>
    <dbReference type="NCBI Taxonomy" id="382360"/>
    <lineage>
        <taxon>Eukaryota</taxon>
        <taxon>Sar</taxon>
        <taxon>Stramenopiles</taxon>
        <taxon>Ochrophyta</taxon>
        <taxon>Bacillariophyta</taxon>
        <taxon>Coscinodiscophyceae</taxon>
        <taxon>Thalassiosirophycidae</taxon>
        <taxon>Stephanodiscales</taxon>
        <taxon>Stephanodiscaceae</taxon>
        <taxon>Cyclotella</taxon>
    </lineage>
</organism>
<reference evidence="1 2" key="1">
    <citation type="submission" date="2024-10" db="EMBL/GenBank/DDBJ databases">
        <title>Updated reference genomes for cyclostephanoid diatoms.</title>
        <authorList>
            <person name="Roberts W.R."/>
            <person name="Alverson A.J."/>
        </authorList>
    </citation>
    <scope>NUCLEOTIDE SEQUENCE [LARGE SCALE GENOMIC DNA]</scope>
    <source>
        <strain evidence="1 2">AJA010-31</strain>
    </source>
</reference>
<proteinExistence type="predicted"/>
<dbReference type="EMBL" id="JALLPJ020000881">
    <property type="protein sequence ID" value="KAL3780640.1"/>
    <property type="molecule type" value="Genomic_DNA"/>
</dbReference>
<evidence type="ECO:0000313" key="2">
    <source>
        <dbReference type="Proteomes" id="UP001530400"/>
    </source>
</evidence>
<comment type="caution">
    <text evidence="1">The sequence shown here is derived from an EMBL/GenBank/DDBJ whole genome shotgun (WGS) entry which is preliminary data.</text>
</comment>
<sequence length="101" mass="11551">MSKIHMWTNRGSKDMVAYWANMYGWQDDALNQQQSVPINEMVLGLDCLFPPPDPNLPPPVHAPPPAPTDLEVEINRILAERNALDDKLCQYVIQLYDSWMA</sequence>
<name>A0ABD3NXQ7_9STRA</name>
<gene>
    <name evidence="1" type="ORF">ACHAWO_001478</name>
</gene>
<dbReference type="AlphaFoldDB" id="A0ABD3NXQ7"/>
<evidence type="ECO:0000313" key="1">
    <source>
        <dbReference type="EMBL" id="KAL3780640.1"/>
    </source>
</evidence>
<accession>A0ABD3NXQ7</accession>
<keyword evidence="2" id="KW-1185">Reference proteome</keyword>